<evidence type="ECO:0000259" key="2">
    <source>
        <dbReference type="Pfam" id="PF07498"/>
    </source>
</evidence>
<dbReference type="EMBL" id="FNDK01000023">
    <property type="protein sequence ID" value="SDI15836.1"/>
    <property type="molecule type" value="Genomic_DNA"/>
</dbReference>
<dbReference type="InterPro" id="IPR011112">
    <property type="entry name" value="Rho-like_N"/>
</dbReference>
<dbReference type="GO" id="GO:0006353">
    <property type="term" value="P:DNA-templated transcription termination"/>
    <property type="evidence" value="ECO:0007669"/>
    <property type="project" value="InterPro"/>
</dbReference>
<dbReference type="SUPFAM" id="SSF68912">
    <property type="entry name" value="Rho N-terminal domain-like"/>
    <property type="match status" value="1"/>
</dbReference>
<gene>
    <name evidence="3" type="ORF">SAMN05192534_12362</name>
</gene>
<name>A0A1G8IAC0_9BACI</name>
<dbReference type="Proteomes" id="UP000199163">
    <property type="component" value="Unassembled WGS sequence"/>
</dbReference>
<protein>
    <submittedName>
        <fullName evidence="3">Rho termination factor, N-terminal domain</fullName>
    </submittedName>
</protein>
<feature type="domain" description="Rho termination factor-like N-terminal" evidence="2">
    <location>
        <begin position="49"/>
        <end position="78"/>
    </location>
</feature>
<keyword evidence="4" id="KW-1185">Reference proteome</keyword>
<sequence>MKATNGERVINVTEKAFHVLYKERGFRRVDDAETEQRNEERQATETKPQDMTVSALKEEAKERGIEGYSSMKKDELLEVLGYGI</sequence>
<organism evidence="3 4">
    <name type="scientific">Alteribacillus persepolensis</name>
    <dbReference type="NCBI Taxonomy" id="568899"/>
    <lineage>
        <taxon>Bacteria</taxon>
        <taxon>Bacillati</taxon>
        <taxon>Bacillota</taxon>
        <taxon>Bacilli</taxon>
        <taxon>Bacillales</taxon>
        <taxon>Bacillaceae</taxon>
        <taxon>Alteribacillus</taxon>
    </lineage>
</organism>
<dbReference type="RefSeq" id="WP_091275627.1">
    <property type="nucleotide sequence ID" value="NZ_FNDK01000023.1"/>
</dbReference>
<reference evidence="3 4" key="1">
    <citation type="submission" date="2016-10" db="EMBL/GenBank/DDBJ databases">
        <authorList>
            <person name="de Groot N.N."/>
        </authorList>
    </citation>
    <scope>NUCLEOTIDE SEQUENCE [LARGE SCALE GENOMIC DNA]</scope>
    <source>
        <strain evidence="3 4">DSM 21632</strain>
    </source>
</reference>
<proteinExistence type="predicted"/>
<dbReference type="Pfam" id="PF07498">
    <property type="entry name" value="Rho_N"/>
    <property type="match status" value="1"/>
</dbReference>
<evidence type="ECO:0000313" key="4">
    <source>
        <dbReference type="Proteomes" id="UP000199163"/>
    </source>
</evidence>
<dbReference type="AlphaFoldDB" id="A0A1G8IAC0"/>
<dbReference type="STRING" id="568899.SAMN05192534_12362"/>
<feature type="compositionally biased region" description="Basic and acidic residues" evidence="1">
    <location>
        <begin position="28"/>
        <end position="48"/>
    </location>
</feature>
<evidence type="ECO:0000313" key="3">
    <source>
        <dbReference type="EMBL" id="SDI15836.1"/>
    </source>
</evidence>
<dbReference type="InterPro" id="IPR036269">
    <property type="entry name" value="Rho_N_sf"/>
</dbReference>
<evidence type="ECO:0000256" key="1">
    <source>
        <dbReference type="SAM" id="MobiDB-lite"/>
    </source>
</evidence>
<feature type="region of interest" description="Disordered" evidence="1">
    <location>
        <begin position="28"/>
        <end position="58"/>
    </location>
</feature>
<dbReference type="OrthoDB" id="2909002at2"/>
<dbReference type="Gene3D" id="1.10.720.10">
    <property type="match status" value="1"/>
</dbReference>
<accession>A0A1G8IAC0</accession>